<protein>
    <submittedName>
        <fullName evidence="1">Uncharacterized protein</fullName>
    </submittedName>
</protein>
<gene>
    <name evidence="1" type="ORF">S01H1_78082</name>
</gene>
<comment type="caution">
    <text evidence="1">The sequence shown here is derived from an EMBL/GenBank/DDBJ whole genome shotgun (WGS) entry which is preliminary data.</text>
</comment>
<dbReference type="Pfam" id="PF02635">
    <property type="entry name" value="DsrE"/>
    <property type="match status" value="1"/>
</dbReference>
<dbReference type="SUPFAM" id="SSF75169">
    <property type="entry name" value="DsrEFH-like"/>
    <property type="match status" value="1"/>
</dbReference>
<dbReference type="AlphaFoldDB" id="X0XJL8"/>
<reference evidence="1" key="1">
    <citation type="journal article" date="2014" name="Front. Microbiol.">
        <title>High frequency of phylogenetically diverse reductive dehalogenase-homologous genes in deep subseafloor sedimentary metagenomes.</title>
        <authorList>
            <person name="Kawai M."/>
            <person name="Futagami T."/>
            <person name="Toyoda A."/>
            <person name="Takaki Y."/>
            <person name="Nishi S."/>
            <person name="Hori S."/>
            <person name="Arai W."/>
            <person name="Tsubouchi T."/>
            <person name="Morono Y."/>
            <person name="Uchiyama I."/>
            <person name="Ito T."/>
            <person name="Fujiyama A."/>
            <person name="Inagaki F."/>
            <person name="Takami H."/>
        </authorList>
    </citation>
    <scope>NUCLEOTIDE SEQUENCE</scope>
    <source>
        <strain evidence="1">Expedition CK06-06</strain>
    </source>
</reference>
<sequence>MDKNIVVILRKPPHGSLFPAEGLRVAVAASASPLQVVSIGDSVYAFLKKVDRSLYKKHLEFLNEIEIPVLLDKDSMEERGLVKEDLVEGVIVKEHREILSVLSEADTTLTF</sequence>
<dbReference type="InterPro" id="IPR003787">
    <property type="entry name" value="Sulphur_relay_DsrE/F-like"/>
</dbReference>
<accession>X0XJL8</accession>
<name>X0XJL8_9ZZZZ</name>
<dbReference type="InterPro" id="IPR027396">
    <property type="entry name" value="DsrEFH-like"/>
</dbReference>
<proteinExistence type="predicted"/>
<organism evidence="1">
    <name type="scientific">marine sediment metagenome</name>
    <dbReference type="NCBI Taxonomy" id="412755"/>
    <lineage>
        <taxon>unclassified sequences</taxon>
        <taxon>metagenomes</taxon>
        <taxon>ecological metagenomes</taxon>
    </lineage>
</organism>
<dbReference type="EMBL" id="BARS01052529">
    <property type="protein sequence ID" value="GAG43349.1"/>
    <property type="molecule type" value="Genomic_DNA"/>
</dbReference>
<evidence type="ECO:0000313" key="1">
    <source>
        <dbReference type="EMBL" id="GAG43349.1"/>
    </source>
</evidence>
<dbReference type="Gene3D" id="3.40.1260.10">
    <property type="entry name" value="DsrEFH-like"/>
    <property type="match status" value="1"/>
</dbReference>